<protein>
    <recommendedName>
        <fullName evidence="4">Carbohydrate kinase FGGY N-terminal domain-containing protein</fullName>
    </recommendedName>
</protein>
<dbReference type="PANTHER" id="PTHR43095">
    <property type="entry name" value="SUGAR KINASE"/>
    <property type="match status" value="1"/>
</dbReference>
<organism evidence="5 6">
    <name type="scientific">Enterocloster asparagiformis</name>
    <dbReference type="NCBI Taxonomy" id="333367"/>
    <lineage>
        <taxon>Bacteria</taxon>
        <taxon>Bacillati</taxon>
        <taxon>Bacillota</taxon>
        <taxon>Clostridia</taxon>
        <taxon>Lachnospirales</taxon>
        <taxon>Lachnospiraceae</taxon>
        <taxon>Enterocloster</taxon>
    </lineage>
</organism>
<keyword evidence="2" id="KW-0808">Transferase</keyword>
<sequence>MTKKRDEMKALVIDLGSSFVKSAILDLENGKLLSQKKTISSSKRRYDDKLLFEVPVRSIVDTVKELLDQGTREHGDLTSLLLSTQMHGFVYRTGQTPDPVYVSWQDMRCLHQKSPGLTYLEYLQGLFSKEDMEDCGVYIKPSLGLCNLYTMLEENPGLDRNGTLYTLGSYVIEQLTGNNICHITNAAPLGLVDVRRRCWSEKILRKAGFEGIRLPQLAPSDFASCGSCTVNGRTVSVYPDYGDQQIAVLGSMPELGDGLINIATAGQVSMVSDVFEPGEYEIRPYFEGRVLRTISNMPSGRGLDVLVRFIAESTELLTGVQVSVGEFWSAFEKQFVEGDQGIAVDMSFYATPRKLDGGEIRGITQNNLNVNTLFSAAFRDMAETYWRNLVILAGSEPIERVVCSGGVSWKRPELIRMIGRVAGRSCRLSALDDEAMAGLYRMALCCSGICRGLDDKREMILRL</sequence>
<dbReference type="InterPro" id="IPR050406">
    <property type="entry name" value="FGGY_Carb_Kinase"/>
</dbReference>
<dbReference type="AlphaFoldDB" id="A0A413FEV6"/>
<keyword evidence="3" id="KW-0418">Kinase</keyword>
<dbReference type="Proteomes" id="UP000283880">
    <property type="component" value="Unassembled WGS sequence"/>
</dbReference>
<evidence type="ECO:0000256" key="2">
    <source>
        <dbReference type="ARBA" id="ARBA00022679"/>
    </source>
</evidence>
<feature type="domain" description="Carbohydrate kinase FGGY N-terminal" evidence="4">
    <location>
        <begin position="11"/>
        <end position="229"/>
    </location>
</feature>
<dbReference type="SUPFAM" id="SSF53067">
    <property type="entry name" value="Actin-like ATPase domain"/>
    <property type="match status" value="1"/>
</dbReference>
<evidence type="ECO:0000259" key="4">
    <source>
        <dbReference type="Pfam" id="PF00370"/>
    </source>
</evidence>
<dbReference type="Pfam" id="PF00370">
    <property type="entry name" value="FGGY_N"/>
    <property type="match status" value="1"/>
</dbReference>
<evidence type="ECO:0000256" key="3">
    <source>
        <dbReference type="ARBA" id="ARBA00022777"/>
    </source>
</evidence>
<comment type="caution">
    <text evidence="5">The sequence shown here is derived from an EMBL/GenBank/DDBJ whole genome shotgun (WGS) entry which is preliminary data.</text>
</comment>
<dbReference type="PANTHER" id="PTHR43095:SF5">
    <property type="entry name" value="XYLULOSE KINASE"/>
    <property type="match status" value="1"/>
</dbReference>
<reference evidence="5 6" key="1">
    <citation type="submission" date="2018-08" db="EMBL/GenBank/DDBJ databases">
        <title>A genome reference for cultivated species of the human gut microbiota.</title>
        <authorList>
            <person name="Zou Y."/>
            <person name="Xue W."/>
            <person name="Luo G."/>
        </authorList>
    </citation>
    <scope>NUCLEOTIDE SEQUENCE [LARGE SCALE GENOMIC DNA]</scope>
    <source>
        <strain evidence="5 6">AF04-15</strain>
    </source>
</reference>
<accession>A0A413FEV6</accession>
<name>A0A413FEV6_9FIRM</name>
<proteinExistence type="inferred from homology"/>
<evidence type="ECO:0000313" key="5">
    <source>
        <dbReference type="EMBL" id="RGX29022.1"/>
    </source>
</evidence>
<dbReference type="GO" id="GO:0005975">
    <property type="term" value="P:carbohydrate metabolic process"/>
    <property type="evidence" value="ECO:0007669"/>
    <property type="project" value="InterPro"/>
</dbReference>
<dbReference type="GO" id="GO:0016301">
    <property type="term" value="F:kinase activity"/>
    <property type="evidence" value="ECO:0007669"/>
    <property type="project" value="UniProtKB-KW"/>
</dbReference>
<dbReference type="Gene3D" id="3.30.420.40">
    <property type="match status" value="1"/>
</dbReference>
<evidence type="ECO:0000256" key="1">
    <source>
        <dbReference type="ARBA" id="ARBA00009156"/>
    </source>
</evidence>
<dbReference type="EMBL" id="QSBM01000009">
    <property type="protein sequence ID" value="RGX29022.1"/>
    <property type="molecule type" value="Genomic_DNA"/>
</dbReference>
<dbReference type="OrthoDB" id="8434698at2"/>
<evidence type="ECO:0000313" key="6">
    <source>
        <dbReference type="Proteomes" id="UP000283880"/>
    </source>
</evidence>
<dbReference type="InterPro" id="IPR043129">
    <property type="entry name" value="ATPase_NBD"/>
</dbReference>
<dbReference type="InterPro" id="IPR018484">
    <property type="entry name" value="FGGY_N"/>
</dbReference>
<dbReference type="CDD" id="cd07777">
    <property type="entry name" value="ASKHA_NBD_FGGY_SHK"/>
    <property type="match status" value="1"/>
</dbReference>
<comment type="similarity">
    <text evidence="1">Belongs to the FGGY kinase family.</text>
</comment>
<gene>
    <name evidence="5" type="ORF">DWV29_13250</name>
</gene>